<dbReference type="NCBIfam" id="TIGR00369">
    <property type="entry name" value="unchar_dom_1"/>
    <property type="match status" value="1"/>
</dbReference>
<dbReference type="Pfam" id="PF03061">
    <property type="entry name" value="4HBT"/>
    <property type="match status" value="1"/>
</dbReference>
<evidence type="ECO:0000313" key="4">
    <source>
        <dbReference type="EMBL" id="CAI4213449.1"/>
    </source>
</evidence>
<evidence type="ECO:0000259" key="3">
    <source>
        <dbReference type="Pfam" id="PF03061"/>
    </source>
</evidence>
<dbReference type="CDD" id="cd03443">
    <property type="entry name" value="PaaI_thioesterase"/>
    <property type="match status" value="1"/>
</dbReference>
<feature type="domain" description="Thioesterase" evidence="3">
    <location>
        <begin position="72"/>
        <end position="148"/>
    </location>
</feature>
<dbReference type="InterPro" id="IPR039298">
    <property type="entry name" value="ACOT13"/>
</dbReference>
<accession>A0A9P1M8B3</accession>
<keyword evidence="2" id="KW-0378">Hydrolase</keyword>
<comment type="caution">
    <text evidence="4">The sequence shown here is derived from an EMBL/GenBank/DDBJ whole genome shotgun (WGS) entry which is preliminary data.</text>
</comment>
<protein>
    <recommendedName>
        <fullName evidence="3">Thioesterase domain-containing protein</fullName>
    </recommendedName>
</protein>
<dbReference type="EMBL" id="CALLCH030000008">
    <property type="protein sequence ID" value="CAI4213449.1"/>
    <property type="molecule type" value="Genomic_DNA"/>
</dbReference>
<sequence length="184" mass="19827">MLKMTSKLAPEPFVRARGLRIPTAWFFTRVRDGGIFESSLLWLGAQFRIKEAAAGKVTFELDIKKQHTNRLGTLHGGCIASMVDLGGSLAVASMGRFSTGVSTDINVSYLSVSGRVGDTVTGTATCEKIGKTLAYTMVQFWNSKGELAARGSHTKYVNGTVTPEKPEYVAPNEFVEDGEKNGSA</sequence>
<organism evidence="4 5">
    <name type="scientific">Parascedosporium putredinis</name>
    <dbReference type="NCBI Taxonomy" id="1442378"/>
    <lineage>
        <taxon>Eukaryota</taxon>
        <taxon>Fungi</taxon>
        <taxon>Dikarya</taxon>
        <taxon>Ascomycota</taxon>
        <taxon>Pezizomycotina</taxon>
        <taxon>Sordariomycetes</taxon>
        <taxon>Hypocreomycetidae</taxon>
        <taxon>Microascales</taxon>
        <taxon>Microascaceae</taxon>
        <taxon>Parascedosporium</taxon>
    </lineage>
</organism>
<evidence type="ECO:0000313" key="5">
    <source>
        <dbReference type="Proteomes" id="UP000838763"/>
    </source>
</evidence>
<dbReference type="PANTHER" id="PTHR21660:SF57">
    <property type="entry name" value="PAAI THIOESTERASE"/>
    <property type="match status" value="1"/>
</dbReference>
<keyword evidence="5" id="KW-1185">Reference proteome</keyword>
<reference evidence="4" key="1">
    <citation type="submission" date="2022-11" db="EMBL/GenBank/DDBJ databases">
        <authorList>
            <person name="Scott C."/>
            <person name="Bruce N."/>
        </authorList>
    </citation>
    <scope>NUCLEOTIDE SEQUENCE</scope>
</reference>
<dbReference type="InterPro" id="IPR006683">
    <property type="entry name" value="Thioestr_dom"/>
</dbReference>
<dbReference type="PANTHER" id="PTHR21660">
    <property type="entry name" value="THIOESTERASE SUPERFAMILY MEMBER-RELATED"/>
    <property type="match status" value="1"/>
</dbReference>
<dbReference type="SUPFAM" id="SSF54637">
    <property type="entry name" value="Thioesterase/thiol ester dehydrase-isomerase"/>
    <property type="match status" value="1"/>
</dbReference>
<dbReference type="InterPro" id="IPR003736">
    <property type="entry name" value="PAAI_dom"/>
</dbReference>
<dbReference type="GO" id="GO:0047617">
    <property type="term" value="F:fatty acyl-CoA hydrolase activity"/>
    <property type="evidence" value="ECO:0007669"/>
    <property type="project" value="InterPro"/>
</dbReference>
<name>A0A9P1M8B3_9PEZI</name>
<proteinExistence type="inferred from homology"/>
<dbReference type="Proteomes" id="UP000838763">
    <property type="component" value="Unassembled WGS sequence"/>
</dbReference>
<comment type="similarity">
    <text evidence="1">Belongs to the thioesterase PaaI family.</text>
</comment>
<dbReference type="InterPro" id="IPR029069">
    <property type="entry name" value="HotDog_dom_sf"/>
</dbReference>
<gene>
    <name evidence="4" type="ORF">PPNO1_LOCUS3196</name>
</gene>
<evidence type="ECO:0000256" key="2">
    <source>
        <dbReference type="ARBA" id="ARBA00022801"/>
    </source>
</evidence>
<dbReference type="OrthoDB" id="46529at2759"/>
<dbReference type="AlphaFoldDB" id="A0A9P1M8B3"/>
<dbReference type="Gene3D" id="3.10.129.10">
    <property type="entry name" value="Hotdog Thioesterase"/>
    <property type="match status" value="1"/>
</dbReference>
<dbReference type="FunFam" id="3.10.129.10:FF:000033">
    <property type="entry name" value="acyl-coenzyme A thioesterase 13"/>
    <property type="match status" value="1"/>
</dbReference>
<evidence type="ECO:0000256" key="1">
    <source>
        <dbReference type="ARBA" id="ARBA00008324"/>
    </source>
</evidence>